<protein>
    <submittedName>
        <fullName evidence="1">CYP86A7 protein</fullName>
    </submittedName>
</protein>
<keyword evidence="2" id="KW-1185">Reference proteome</keyword>
<feature type="non-terminal residue" evidence="1">
    <location>
        <position position="1"/>
    </location>
</feature>
<dbReference type="EMBL" id="CAJNJA010025399">
    <property type="protein sequence ID" value="CAE7542343.1"/>
    <property type="molecule type" value="Genomic_DNA"/>
</dbReference>
<evidence type="ECO:0000313" key="1">
    <source>
        <dbReference type="EMBL" id="CAE7542343.1"/>
    </source>
</evidence>
<reference evidence="1" key="1">
    <citation type="submission" date="2021-02" db="EMBL/GenBank/DDBJ databases">
        <authorList>
            <person name="Dougan E. K."/>
            <person name="Rhodes N."/>
            <person name="Thang M."/>
            <person name="Chan C."/>
        </authorList>
    </citation>
    <scope>NUCLEOTIDE SEQUENCE</scope>
</reference>
<organism evidence="1 2">
    <name type="scientific">Symbiodinium necroappetens</name>
    <dbReference type="NCBI Taxonomy" id="1628268"/>
    <lineage>
        <taxon>Eukaryota</taxon>
        <taxon>Sar</taxon>
        <taxon>Alveolata</taxon>
        <taxon>Dinophyceae</taxon>
        <taxon>Suessiales</taxon>
        <taxon>Symbiodiniaceae</taxon>
        <taxon>Symbiodinium</taxon>
    </lineage>
</organism>
<comment type="caution">
    <text evidence="1">The sequence shown here is derived from an EMBL/GenBank/DDBJ whole genome shotgun (WGS) entry which is preliminary data.</text>
</comment>
<feature type="non-terminal residue" evidence="1">
    <location>
        <position position="129"/>
    </location>
</feature>
<proteinExistence type="predicted"/>
<dbReference type="Proteomes" id="UP000601435">
    <property type="component" value="Unassembled WGS sequence"/>
</dbReference>
<name>A0A812TXV5_9DINO</name>
<accession>A0A812TXV5</accession>
<gene>
    <name evidence="1" type="primary">CYP86A7</name>
    <name evidence="1" type="ORF">SNEC2469_LOCUS15614</name>
</gene>
<dbReference type="AlphaFoldDB" id="A0A812TXV5"/>
<sequence>MTVLRSPEDLRELLIRSLEASAHVQRLAAENAELAKALQEAEVHAVQSELDWSVCCIKALENMHQSFDGLQAENTGRVKRLTLVSATPMQRRLEEEQASLQMLGYKWMDLDAARGCSGAGKEFLAERCV</sequence>
<evidence type="ECO:0000313" key="2">
    <source>
        <dbReference type="Proteomes" id="UP000601435"/>
    </source>
</evidence>